<dbReference type="EMBL" id="JBBKZS010000005">
    <property type="protein sequence ID" value="MEJ8855802.1"/>
    <property type="molecule type" value="Genomic_DNA"/>
</dbReference>
<name>A0ABU8XAW6_9BURK</name>
<gene>
    <name evidence="1" type="ORF">WKW79_14560</name>
</gene>
<reference evidence="1 2" key="1">
    <citation type="submission" date="2024-03" db="EMBL/GenBank/DDBJ databases">
        <title>Novel species of the genus Variovorax.</title>
        <authorList>
            <person name="Liu Q."/>
            <person name="Xin Y.-H."/>
        </authorList>
    </citation>
    <scope>NUCLEOTIDE SEQUENCE [LARGE SCALE GENOMIC DNA]</scope>
    <source>
        <strain evidence="1 2">KACC 18901</strain>
    </source>
</reference>
<evidence type="ECO:0000313" key="2">
    <source>
        <dbReference type="Proteomes" id="UP001367030"/>
    </source>
</evidence>
<organism evidence="1 2">
    <name type="scientific">Variovorax robiniae</name>
    <dbReference type="NCBI Taxonomy" id="1836199"/>
    <lineage>
        <taxon>Bacteria</taxon>
        <taxon>Pseudomonadati</taxon>
        <taxon>Pseudomonadota</taxon>
        <taxon>Betaproteobacteria</taxon>
        <taxon>Burkholderiales</taxon>
        <taxon>Comamonadaceae</taxon>
        <taxon>Variovorax</taxon>
    </lineage>
</organism>
<dbReference type="RefSeq" id="WP_340335878.1">
    <property type="nucleotide sequence ID" value="NZ_JBBKZS010000005.1"/>
</dbReference>
<accession>A0ABU8XAW6</accession>
<evidence type="ECO:0000313" key="1">
    <source>
        <dbReference type="EMBL" id="MEJ8855802.1"/>
    </source>
</evidence>
<keyword evidence="2" id="KW-1185">Reference proteome</keyword>
<sequence>MAKPTASEIQRSLASIEALCNYARAAVRLKMGDSAKLYRAEDDLSAAILALCNLRSAVAGPRKDGQAEAISAMGRVAADKYMRTA</sequence>
<dbReference type="Proteomes" id="UP001367030">
    <property type="component" value="Unassembled WGS sequence"/>
</dbReference>
<comment type="caution">
    <text evidence="1">The sequence shown here is derived from an EMBL/GenBank/DDBJ whole genome shotgun (WGS) entry which is preliminary data.</text>
</comment>
<proteinExistence type="predicted"/>
<protein>
    <submittedName>
        <fullName evidence="1">Uncharacterized protein</fullName>
    </submittedName>
</protein>